<evidence type="ECO:0000256" key="1">
    <source>
        <dbReference type="ARBA" id="ARBA00022967"/>
    </source>
</evidence>
<dbReference type="PANTHER" id="PTHR43520:SF8">
    <property type="entry name" value="P-TYPE CU(+) TRANSPORTER"/>
    <property type="match status" value="1"/>
</dbReference>
<dbReference type="STRING" id="679901.Mzhil_1891"/>
<protein>
    <submittedName>
        <fullName evidence="2">Haloacid dehalogenase domain protein hydrolase</fullName>
    </submittedName>
</protein>
<dbReference type="KEGG" id="mzh:Mzhil_1891"/>
<dbReference type="Gene3D" id="3.40.50.1000">
    <property type="entry name" value="HAD superfamily/HAD-like"/>
    <property type="match status" value="1"/>
</dbReference>
<dbReference type="GO" id="GO:0016020">
    <property type="term" value="C:membrane"/>
    <property type="evidence" value="ECO:0007669"/>
    <property type="project" value="TreeGrafter"/>
</dbReference>
<keyword evidence="3" id="KW-1185">Reference proteome</keyword>
<gene>
    <name evidence="2" type="ordered locus">Mzhil_1891</name>
</gene>
<dbReference type="GO" id="GO:0043682">
    <property type="term" value="F:P-type divalent copper transporter activity"/>
    <property type="evidence" value="ECO:0007669"/>
    <property type="project" value="TreeGrafter"/>
</dbReference>
<dbReference type="EMBL" id="CP002101">
    <property type="protein sequence ID" value="AEH61726.1"/>
    <property type="molecule type" value="Genomic_DNA"/>
</dbReference>
<name>F7XKF6_METZD</name>
<dbReference type="SUPFAM" id="SSF56784">
    <property type="entry name" value="HAD-like"/>
    <property type="match status" value="1"/>
</dbReference>
<evidence type="ECO:0000313" key="3">
    <source>
        <dbReference type="Proteomes" id="UP000006622"/>
    </source>
</evidence>
<organism evidence="2 3">
    <name type="scientific">Methanosalsum zhilinae (strain DSM 4017 / NBRC 107636 / OCM 62 / WeN5)</name>
    <name type="common">Methanohalophilus zhilinae</name>
    <dbReference type="NCBI Taxonomy" id="679901"/>
    <lineage>
        <taxon>Archaea</taxon>
        <taxon>Methanobacteriati</taxon>
        <taxon>Methanobacteriota</taxon>
        <taxon>Stenosarchaea group</taxon>
        <taxon>Methanomicrobia</taxon>
        <taxon>Methanosarcinales</taxon>
        <taxon>Methanosarcinaceae</taxon>
        <taxon>Methanosalsum</taxon>
    </lineage>
</organism>
<dbReference type="GO" id="GO:0016787">
    <property type="term" value="F:hydrolase activity"/>
    <property type="evidence" value="ECO:0007669"/>
    <property type="project" value="UniProtKB-KW"/>
</dbReference>
<evidence type="ECO:0000313" key="2">
    <source>
        <dbReference type="EMBL" id="AEH61726.1"/>
    </source>
</evidence>
<proteinExistence type="predicted"/>
<dbReference type="Proteomes" id="UP000006622">
    <property type="component" value="Chromosome"/>
</dbReference>
<accession>F7XKF6</accession>
<dbReference type="GeneID" id="10823535"/>
<dbReference type="Pfam" id="PF00702">
    <property type="entry name" value="Hydrolase"/>
    <property type="match status" value="1"/>
</dbReference>
<dbReference type="AlphaFoldDB" id="F7XKF6"/>
<dbReference type="HOGENOM" id="CLU_1052165_0_0_2"/>
<dbReference type="GO" id="GO:0005507">
    <property type="term" value="F:copper ion binding"/>
    <property type="evidence" value="ECO:0007669"/>
    <property type="project" value="TreeGrafter"/>
</dbReference>
<sequence>MEILIIYDANFQYMSGNIAVVFDSAGTLMQMYRVAKDPNTGIILDGIETISLVAQKAGQALVMLHTDADNILKADEHIPIVQYICENNVSIDISCSGEPFSVQEAFFILKKNPHVKIQSLQDVIYRVRHKCRNVFYFAEGLILDSELCRIAYVLSTGGRIYSNTVDTIDSLKVKGIDIYIASGDSMTNLGPLAERIGVPFERVFAIANVDTKEEIIHSLKSEYDSVIMVGDGLNDIRALRAADLGVLISGGKGKVSEKLQCSADVIVHDIKEVIDVVNSM</sequence>
<dbReference type="PANTHER" id="PTHR43520">
    <property type="entry name" value="ATP7, ISOFORM B"/>
    <property type="match status" value="1"/>
</dbReference>
<keyword evidence="1" id="KW-1278">Translocase</keyword>
<dbReference type="GO" id="GO:0055070">
    <property type="term" value="P:copper ion homeostasis"/>
    <property type="evidence" value="ECO:0007669"/>
    <property type="project" value="TreeGrafter"/>
</dbReference>
<keyword evidence="2" id="KW-0378">Hydrolase</keyword>
<dbReference type="InterPro" id="IPR036412">
    <property type="entry name" value="HAD-like_sf"/>
</dbReference>
<dbReference type="RefSeq" id="WP_013899162.1">
    <property type="nucleotide sequence ID" value="NC_015676.1"/>
</dbReference>
<dbReference type="InterPro" id="IPR023214">
    <property type="entry name" value="HAD_sf"/>
</dbReference>
<reference evidence="2" key="1">
    <citation type="submission" date="2010-07" db="EMBL/GenBank/DDBJ databases">
        <title>The complete genome of Methanosalsum zhilinae DSM 4017.</title>
        <authorList>
            <consortium name="US DOE Joint Genome Institute (JGI-PGF)"/>
            <person name="Lucas S."/>
            <person name="Copeland A."/>
            <person name="Lapidus A."/>
            <person name="Glavina del Rio T."/>
            <person name="Dalin E."/>
            <person name="Tice H."/>
            <person name="Bruce D."/>
            <person name="Goodwin L."/>
            <person name="Pitluck S."/>
            <person name="Kyrpides N."/>
            <person name="Mavromatis K."/>
            <person name="Ovchinnikova G."/>
            <person name="Daligault H."/>
            <person name="Detter J.C."/>
            <person name="Han C."/>
            <person name="Tapia R."/>
            <person name="Larimer F."/>
            <person name="Land M."/>
            <person name="Hauser L."/>
            <person name="Markowitz V."/>
            <person name="Cheng J.-F."/>
            <person name="Hugenholtz P."/>
            <person name="Woyke T."/>
            <person name="Wu D."/>
            <person name="Spring S."/>
            <person name="Schueler E."/>
            <person name="Brambilla E."/>
            <person name="Klenk H.-P."/>
            <person name="Eisen J.A."/>
        </authorList>
    </citation>
    <scope>NUCLEOTIDE SEQUENCE</scope>
    <source>
        <strain evidence="2">DSM 4017</strain>
    </source>
</reference>
<dbReference type="PRINTS" id="PR00119">
    <property type="entry name" value="CATATPASE"/>
</dbReference>